<dbReference type="SUPFAM" id="SSF51556">
    <property type="entry name" value="Metallo-dependent hydrolases"/>
    <property type="match status" value="1"/>
</dbReference>
<dbReference type="InterPro" id="IPR052349">
    <property type="entry name" value="Metallo-hydrolase_Enzymes"/>
</dbReference>
<dbReference type="InterPro" id="IPR011059">
    <property type="entry name" value="Metal-dep_hydrolase_composite"/>
</dbReference>
<gene>
    <name evidence="2" type="ORF">CXR34_03770</name>
</gene>
<proteinExistence type="predicted"/>
<evidence type="ECO:0000313" key="3">
    <source>
        <dbReference type="Proteomes" id="UP000233276"/>
    </source>
</evidence>
<dbReference type="AlphaFoldDB" id="A0A2K9DJZ1"/>
<dbReference type="PANTHER" id="PTHR32027:SF9">
    <property type="entry name" value="BLL3847 PROTEIN"/>
    <property type="match status" value="1"/>
</dbReference>
<evidence type="ECO:0000259" key="1">
    <source>
        <dbReference type="Pfam" id="PF07969"/>
    </source>
</evidence>
<dbReference type="EMBL" id="CP025299">
    <property type="protein sequence ID" value="AUG28668.1"/>
    <property type="molecule type" value="Genomic_DNA"/>
</dbReference>
<dbReference type="Proteomes" id="UP000233276">
    <property type="component" value="Chromosome"/>
</dbReference>
<dbReference type="GO" id="GO:0016814">
    <property type="term" value="F:hydrolase activity, acting on carbon-nitrogen (but not peptide) bonds, in cyclic amidines"/>
    <property type="evidence" value="ECO:0007669"/>
    <property type="project" value="TreeGrafter"/>
</dbReference>
<dbReference type="InterPro" id="IPR013108">
    <property type="entry name" value="Amidohydro_3"/>
</dbReference>
<sequence length="406" mass="43648">MPLTLLRNVRPWAADASDVLLDADAIRAIGAPGTLTAPDAVAVDGDGGILIPSFSDVHVHLDSTRMGLPFRPNTAGDTRWSHIMNDRENWRSAERSVAERATYTLGRMIAQGATRVRSHAQVDADSGLEKFEGVVAAREAHRDRASVEIVAFPQVGIHLEDGVPDLLDVALRSGADLIGGIDPCEIDRDPVRHLDTVFDLADRHGVGVDIHLHEGGSLGLFSLDLVLERTRALGMAGRVSVSHAFSLADRSAGVDRALEQIAELDVALTTIAPKGSLSVPLDLPIERLLQLGIRVGLGMDGQRDYWSPWGDGDMLERTWMLAFTQGFSRDDLIEDCLAIATWGGASVIDADLPRLSPGARPGVAVGDPAELVVVRGDTATAAVMDRLPQRLVIHRGRVVAEDDDLR</sequence>
<name>A0A2K9DJZ1_9MICO</name>
<evidence type="ECO:0000313" key="2">
    <source>
        <dbReference type="EMBL" id="AUG28668.1"/>
    </source>
</evidence>
<accession>A0A2K9DJZ1</accession>
<dbReference type="Gene3D" id="3.20.20.140">
    <property type="entry name" value="Metal-dependent hydrolases"/>
    <property type="match status" value="1"/>
</dbReference>
<feature type="domain" description="Amidohydrolase 3" evidence="1">
    <location>
        <begin position="105"/>
        <end position="400"/>
    </location>
</feature>
<dbReference type="Pfam" id="PF07969">
    <property type="entry name" value="Amidohydro_3"/>
    <property type="match status" value="1"/>
</dbReference>
<dbReference type="RefSeq" id="WP_101305609.1">
    <property type="nucleotide sequence ID" value="NZ_CP025299.1"/>
</dbReference>
<keyword evidence="2" id="KW-0378">Hydrolase</keyword>
<protein>
    <submittedName>
        <fullName evidence="2">N-isopropylammelide isopropylaminohydrolase</fullName>
    </submittedName>
</protein>
<organism evidence="2 3">
    <name type="scientific">Microbacterium hominis</name>
    <dbReference type="NCBI Taxonomy" id="162426"/>
    <lineage>
        <taxon>Bacteria</taxon>
        <taxon>Bacillati</taxon>
        <taxon>Actinomycetota</taxon>
        <taxon>Actinomycetes</taxon>
        <taxon>Micrococcales</taxon>
        <taxon>Microbacteriaceae</taxon>
        <taxon>Microbacterium</taxon>
    </lineage>
</organism>
<reference evidence="2 3" key="1">
    <citation type="submission" date="2017-12" db="EMBL/GenBank/DDBJ databases">
        <title>Isolation and characterization of estrogens degradatiion strain Microbacterium hominis SJTG1.</title>
        <authorList>
            <person name="Xiong W."/>
            <person name="Yin C."/>
            <person name="Zheng D."/>
            <person name="Liang R."/>
        </authorList>
    </citation>
    <scope>NUCLEOTIDE SEQUENCE [LARGE SCALE GENOMIC DNA]</scope>
    <source>
        <strain evidence="2 3">SJTG1</strain>
    </source>
</reference>
<dbReference type="SUPFAM" id="SSF51338">
    <property type="entry name" value="Composite domain of metallo-dependent hydrolases"/>
    <property type="match status" value="1"/>
</dbReference>
<dbReference type="Gene3D" id="2.30.40.10">
    <property type="entry name" value="Urease, subunit C, domain 1"/>
    <property type="match status" value="1"/>
</dbReference>
<dbReference type="PANTHER" id="PTHR32027">
    <property type="entry name" value="CYTOSINE DEAMINASE"/>
    <property type="match status" value="1"/>
</dbReference>
<dbReference type="KEGG" id="mhos:CXR34_03770"/>
<dbReference type="InterPro" id="IPR032466">
    <property type="entry name" value="Metal_Hydrolase"/>
</dbReference>